<feature type="transmembrane region" description="Helical" evidence="7">
    <location>
        <begin position="283"/>
        <end position="301"/>
    </location>
</feature>
<feature type="transmembrane region" description="Helical" evidence="7">
    <location>
        <begin position="375"/>
        <end position="395"/>
    </location>
</feature>
<dbReference type="Proteomes" id="UP001596122">
    <property type="component" value="Unassembled WGS sequence"/>
</dbReference>
<feature type="transmembrane region" description="Helical" evidence="7">
    <location>
        <begin position="142"/>
        <end position="166"/>
    </location>
</feature>
<name>A0ABW0GHU9_9MICO</name>
<organism evidence="9 10">
    <name type="scientific">Aquipuribacter nitratireducens</name>
    <dbReference type="NCBI Taxonomy" id="650104"/>
    <lineage>
        <taxon>Bacteria</taxon>
        <taxon>Bacillati</taxon>
        <taxon>Actinomycetota</taxon>
        <taxon>Actinomycetes</taxon>
        <taxon>Micrococcales</taxon>
        <taxon>Intrasporangiaceae</taxon>
        <taxon>Aquipuribacter</taxon>
    </lineage>
</organism>
<keyword evidence="5 7" id="KW-1133">Transmembrane helix</keyword>
<dbReference type="InterPro" id="IPR020846">
    <property type="entry name" value="MFS_dom"/>
</dbReference>
<gene>
    <name evidence="9" type="ORF">ACFPJ6_00270</name>
</gene>
<keyword evidence="6 7" id="KW-0472">Membrane</keyword>
<dbReference type="PANTHER" id="PTHR23513">
    <property type="entry name" value="INTEGRAL MEMBRANE EFFLUX PROTEIN-RELATED"/>
    <property type="match status" value="1"/>
</dbReference>
<evidence type="ECO:0000256" key="2">
    <source>
        <dbReference type="ARBA" id="ARBA00022448"/>
    </source>
</evidence>
<feature type="transmembrane region" description="Helical" evidence="7">
    <location>
        <begin position="21"/>
        <end position="45"/>
    </location>
</feature>
<comment type="caution">
    <text evidence="9">The sequence shown here is derived from an EMBL/GenBank/DDBJ whole genome shotgun (WGS) entry which is preliminary data.</text>
</comment>
<proteinExistence type="predicted"/>
<dbReference type="Gene3D" id="1.20.1250.20">
    <property type="entry name" value="MFS general substrate transporter like domains"/>
    <property type="match status" value="2"/>
</dbReference>
<feature type="transmembrane region" description="Helical" evidence="7">
    <location>
        <begin position="106"/>
        <end position="130"/>
    </location>
</feature>
<evidence type="ECO:0000256" key="4">
    <source>
        <dbReference type="ARBA" id="ARBA00022692"/>
    </source>
</evidence>
<dbReference type="CDD" id="cd06173">
    <property type="entry name" value="MFS_MefA_like"/>
    <property type="match status" value="1"/>
</dbReference>
<dbReference type="Pfam" id="PF05977">
    <property type="entry name" value="MFS_3"/>
    <property type="match status" value="1"/>
</dbReference>
<feature type="domain" description="Major facilitator superfamily (MFS) profile" evidence="8">
    <location>
        <begin position="219"/>
        <end position="421"/>
    </location>
</feature>
<evidence type="ECO:0000313" key="10">
    <source>
        <dbReference type="Proteomes" id="UP001596122"/>
    </source>
</evidence>
<keyword evidence="4 7" id="KW-0812">Transmembrane</keyword>
<evidence type="ECO:0000259" key="8">
    <source>
        <dbReference type="PROSITE" id="PS50850"/>
    </source>
</evidence>
<reference evidence="10" key="1">
    <citation type="journal article" date="2019" name="Int. J. Syst. Evol. Microbiol.">
        <title>The Global Catalogue of Microorganisms (GCM) 10K type strain sequencing project: providing services to taxonomists for standard genome sequencing and annotation.</title>
        <authorList>
            <consortium name="The Broad Institute Genomics Platform"/>
            <consortium name="The Broad Institute Genome Sequencing Center for Infectious Disease"/>
            <person name="Wu L."/>
            <person name="Ma J."/>
        </authorList>
    </citation>
    <scope>NUCLEOTIDE SEQUENCE [LARGE SCALE GENOMIC DNA]</scope>
    <source>
        <strain evidence="10">CCUG 43114</strain>
    </source>
</reference>
<dbReference type="InterPro" id="IPR010290">
    <property type="entry name" value="TM_effector"/>
</dbReference>
<protein>
    <submittedName>
        <fullName evidence="9">MFS transporter</fullName>
    </submittedName>
</protein>
<comment type="subcellular location">
    <subcellularLocation>
        <location evidence="1">Cell membrane</location>
        <topology evidence="1">Multi-pass membrane protein</topology>
    </subcellularLocation>
</comment>
<feature type="transmembrane region" description="Helical" evidence="7">
    <location>
        <begin position="222"/>
        <end position="244"/>
    </location>
</feature>
<feature type="transmembrane region" description="Helical" evidence="7">
    <location>
        <begin position="172"/>
        <end position="190"/>
    </location>
</feature>
<dbReference type="RefSeq" id="WP_340266764.1">
    <property type="nucleotide sequence ID" value="NZ_JBBEOG010000001.1"/>
</dbReference>
<feature type="transmembrane region" description="Helical" evidence="7">
    <location>
        <begin position="51"/>
        <end position="72"/>
    </location>
</feature>
<keyword evidence="2" id="KW-0813">Transport</keyword>
<evidence type="ECO:0000256" key="6">
    <source>
        <dbReference type="ARBA" id="ARBA00023136"/>
    </source>
</evidence>
<evidence type="ECO:0000256" key="5">
    <source>
        <dbReference type="ARBA" id="ARBA00022989"/>
    </source>
</evidence>
<dbReference type="InterPro" id="IPR036259">
    <property type="entry name" value="MFS_trans_sf"/>
</dbReference>
<sequence length="421" mass="41488">MKRLLHDSPWAIRDVRLAGSAQAVTFLAGEVVVVALLLHAYAAGWGSRGTALLLVTAALPVAVGSVLAGPLVDRFSSRLLATGAAAWQALVCAAAAAAAASGAPGWLLVAALLLVQVGQAVAGPTWAALLPELVAREQLARTVGAVHSLVMLLGMAGPLAAGGAVAVGGVPAALGAAAVGYSAVAVFAALTRATRGGAGAPAEPVHVLDGLRFVRGEPVVRTFVVGFVAFVLAVEVVGVVLVLLVRGELGGSELDYGVVGSVMAVGLVVGTLLAGGLGAGRRLVRAAVVGALGMSLALVAGGLAPTVLLLGAAMLLLGVANGLVNVSAQTTMALRVPAERRGRVLGSVSGALRTASVLGLVAGGALGTVLGPRELVVGAGVGGLLVTAWLWRALWWRSDLEPTAPTGPATRPAGAEAELAA</sequence>
<dbReference type="EMBL" id="JBHSLD010000001">
    <property type="protein sequence ID" value="MFC5379214.1"/>
    <property type="molecule type" value="Genomic_DNA"/>
</dbReference>
<feature type="transmembrane region" description="Helical" evidence="7">
    <location>
        <begin position="256"/>
        <end position="276"/>
    </location>
</feature>
<evidence type="ECO:0000256" key="3">
    <source>
        <dbReference type="ARBA" id="ARBA00022475"/>
    </source>
</evidence>
<feature type="transmembrane region" description="Helical" evidence="7">
    <location>
        <begin position="307"/>
        <end position="324"/>
    </location>
</feature>
<dbReference type="PROSITE" id="PS50850">
    <property type="entry name" value="MFS"/>
    <property type="match status" value="1"/>
</dbReference>
<evidence type="ECO:0000313" key="9">
    <source>
        <dbReference type="EMBL" id="MFC5379214.1"/>
    </source>
</evidence>
<dbReference type="PANTHER" id="PTHR23513:SF18">
    <property type="entry name" value="INTEGRAL MEMBRANE PROTEIN"/>
    <property type="match status" value="1"/>
</dbReference>
<keyword evidence="3" id="KW-1003">Cell membrane</keyword>
<dbReference type="SUPFAM" id="SSF103473">
    <property type="entry name" value="MFS general substrate transporter"/>
    <property type="match status" value="1"/>
</dbReference>
<evidence type="ECO:0000256" key="1">
    <source>
        <dbReference type="ARBA" id="ARBA00004651"/>
    </source>
</evidence>
<keyword evidence="10" id="KW-1185">Reference proteome</keyword>
<accession>A0ABW0GHU9</accession>
<evidence type="ECO:0000256" key="7">
    <source>
        <dbReference type="SAM" id="Phobius"/>
    </source>
</evidence>
<feature type="transmembrane region" description="Helical" evidence="7">
    <location>
        <begin position="344"/>
        <end position="369"/>
    </location>
</feature>
<feature type="transmembrane region" description="Helical" evidence="7">
    <location>
        <begin position="79"/>
        <end position="100"/>
    </location>
</feature>